<evidence type="ECO:0000313" key="6">
    <source>
        <dbReference type="EMBL" id="ACO94462.1"/>
    </source>
</evidence>
<dbReference type="InterPro" id="IPR050858">
    <property type="entry name" value="Mal-CoA-ACP_Trans/PKS_FabD"/>
</dbReference>
<dbReference type="InterPro" id="IPR001227">
    <property type="entry name" value="Ac_transferase_dom_sf"/>
</dbReference>
<comment type="catalytic activity">
    <reaction evidence="4">
        <text>holo-[ACP] + malonyl-CoA = malonyl-[ACP] + CoA</text>
        <dbReference type="Rhea" id="RHEA:41792"/>
        <dbReference type="Rhea" id="RHEA-COMP:9623"/>
        <dbReference type="Rhea" id="RHEA-COMP:9685"/>
        <dbReference type="ChEBI" id="CHEBI:57287"/>
        <dbReference type="ChEBI" id="CHEBI:57384"/>
        <dbReference type="ChEBI" id="CHEBI:64479"/>
        <dbReference type="ChEBI" id="CHEBI:78449"/>
        <dbReference type="EC" id="2.3.1.39"/>
    </reaction>
</comment>
<dbReference type="InterPro" id="IPR014043">
    <property type="entry name" value="Acyl_transferase_dom"/>
</dbReference>
<accession>C3VLW0</accession>
<feature type="domain" description="Malonyl-CoA:ACP transacylase (MAT)" evidence="5">
    <location>
        <begin position="15"/>
        <end position="312"/>
    </location>
</feature>
<organism evidence="6">
    <name type="scientific">Streptomyces sp. DSM 21069</name>
    <dbReference type="NCBI Taxonomy" id="639005"/>
    <lineage>
        <taxon>Bacteria</taxon>
        <taxon>Bacillati</taxon>
        <taxon>Actinomycetota</taxon>
        <taxon>Actinomycetes</taxon>
        <taxon>Kitasatosporales</taxon>
        <taxon>Streptomycetaceae</taxon>
        <taxon>Streptomyces</taxon>
    </lineage>
</organism>
<dbReference type="EC" id="2.3.1.39" evidence="1"/>
<sequence>MSPTNRESENMSAIIFPGIGPVRLADSARFLVTHPIARRLVAETDRILGYSLLDSYREAEDRDDQGAFPEPARIAFLVQCLALAEWAVKENDLDPVVCAGASFGGTAAAVHSGALSFPEAVEMTAAWGRRVDDYFTREHRDIVTQSFARVAPDPLAEIQAELDARGDWNEVACQVDNDFHMLSVREDVVEWLQGRLRAAGGLPLYVMRPPMHSTLFEALREEIANGITTDITFSDPRIPVVSDHDGSLVRTGAGVRELLLNAVTHTVRWPAVVDTIKGLGVERVHVTGQDALWGRVDVMTNAFQVVAVRPDTAMRPRRRSAIA</sequence>
<keyword evidence="3 6" id="KW-0012">Acyltransferase</keyword>
<gene>
    <name evidence="6" type="primary">becK</name>
</gene>
<dbReference type="InterPro" id="IPR049416">
    <property type="entry name" value="VinK-like_small"/>
</dbReference>
<dbReference type="EMBL" id="FJ872523">
    <property type="protein sequence ID" value="ACO94462.1"/>
    <property type="molecule type" value="Genomic_DNA"/>
</dbReference>
<dbReference type="Gene3D" id="3.40.366.10">
    <property type="entry name" value="Malonyl-Coenzyme A Acyl Carrier Protein, domain 2"/>
    <property type="match status" value="1"/>
</dbReference>
<evidence type="ECO:0000256" key="2">
    <source>
        <dbReference type="ARBA" id="ARBA00022679"/>
    </source>
</evidence>
<protein>
    <recommendedName>
        <fullName evidence="1">[acyl-carrier-protein] S-malonyltransferase</fullName>
        <ecNumber evidence="1">2.3.1.39</ecNumber>
    </recommendedName>
</protein>
<dbReference type="SMART" id="SM00827">
    <property type="entry name" value="PKS_AT"/>
    <property type="match status" value="1"/>
</dbReference>
<dbReference type="Gene3D" id="3.30.70.250">
    <property type="entry name" value="Malonyl-CoA ACP transacylase, ACP-binding"/>
    <property type="match status" value="1"/>
</dbReference>
<dbReference type="AlphaFoldDB" id="C3VLW0"/>
<evidence type="ECO:0000256" key="3">
    <source>
        <dbReference type="ARBA" id="ARBA00023315"/>
    </source>
</evidence>
<evidence type="ECO:0000256" key="1">
    <source>
        <dbReference type="ARBA" id="ARBA00013258"/>
    </source>
</evidence>
<evidence type="ECO:0000259" key="5">
    <source>
        <dbReference type="SMART" id="SM00827"/>
    </source>
</evidence>
<evidence type="ECO:0000256" key="4">
    <source>
        <dbReference type="ARBA" id="ARBA00048462"/>
    </source>
</evidence>
<dbReference type="GO" id="GO:0004314">
    <property type="term" value="F:[acyl-carrier-protein] S-malonyltransferase activity"/>
    <property type="evidence" value="ECO:0007669"/>
    <property type="project" value="UniProtKB-EC"/>
</dbReference>
<name>C3VLW0_9ACTN</name>
<dbReference type="PANTHER" id="PTHR42681:SF1">
    <property type="entry name" value="MALONYL-COA-ACYL CARRIER PROTEIN TRANSACYLASE, MITOCHONDRIAL"/>
    <property type="match status" value="1"/>
</dbReference>
<dbReference type="PANTHER" id="PTHR42681">
    <property type="entry name" value="MALONYL-COA-ACYL CARRIER PROTEIN TRANSACYLASE, MITOCHONDRIAL"/>
    <property type="match status" value="1"/>
</dbReference>
<keyword evidence="2 6" id="KW-0808">Transferase</keyword>
<dbReference type="SUPFAM" id="SSF52151">
    <property type="entry name" value="FabD/lysophospholipase-like"/>
    <property type="match status" value="1"/>
</dbReference>
<dbReference type="InterPro" id="IPR016035">
    <property type="entry name" value="Acyl_Trfase/lysoPLipase"/>
</dbReference>
<dbReference type="Pfam" id="PF21124">
    <property type="entry name" value="VinK_C"/>
    <property type="match status" value="1"/>
</dbReference>
<reference evidence="6" key="1">
    <citation type="journal article" date="2009" name="Chem. Biol.">
        <title>Biosynthesis of macrolactam BE-14106 involves two distinct PKS systems and amino acid processing enzymes for generation of the aminoacyl starter unit.</title>
        <authorList>
            <person name="Jorgensen H."/>
            <person name="Degnes K.F."/>
            <person name="Sletta H."/>
            <person name="Fjaervik E."/>
            <person name="Dikiy A."/>
            <person name="Herfindal L."/>
            <person name="Bruheim P."/>
            <person name="Klinkenberg G."/>
            <person name="Bredholt H."/>
            <person name="Nygard G."/>
            <person name="Doskeland S.O."/>
            <person name="Ellingsen T.E."/>
            <person name="Zotchev S.B."/>
        </authorList>
    </citation>
    <scope>NUCLEOTIDE SEQUENCE</scope>
    <source>
        <strain evidence="6">DSM 21069</strain>
    </source>
</reference>
<proteinExistence type="predicted"/>
<dbReference type="GO" id="GO:0006633">
    <property type="term" value="P:fatty acid biosynthetic process"/>
    <property type="evidence" value="ECO:0007669"/>
    <property type="project" value="TreeGrafter"/>
</dbReference>